<keyword evidence="5" id="KW-0444">Lipid biosynthesis</keyword>
<dbReference type="InterPro" id="IPR011284">
    <property type="entry name" value="3oxo_ACP_reduc"/>
</dbReference>
<dbReference type="Pfam" id="PF13561">
    <property type="entry name" value="adh_short_C2"/>
    <property type="match status" value="1"/>
</dbReference>
<dbReference type="UniPathway" id="UPA00094"/>
<evidence type="ECO:0000256" key="1">
    <source>
        <dbReference type="ARBA" id="ARBA00006484"/>
    </source>
</evidence>
<dbReference type="FunFam" id="3.40.50.720:FF:000173">
    <property type="entry name" value="3-oxoacyl-[acyl-carrier protein] reductase"/>
    <property type="match status" value="1"/>
</dbReference>
<dbReference type="Proteomes" id="UP000516349">
    <property type="component" value="Chromosome"/>
</dbReference>
<protein>
    <recommendedName>
        <fullName evidence="5">3-oxoacyl-[acyl-carrier-protein] reductase</fullName>
        <ecNumber evidence="5">1.1.1.100</ecNumber>
    </recommendedName>
</protein>
<dbReference type="SUPFAM" id="SSF51735">
    <property type="entry name" value="NAD(P)-binding Rossmann-fold domains"/>
    <property type="match status" value="1"/>
</dbReference>
<proteinExistence type="inferred from homology"/>
<dbReference type="InterPro" id="IPR002347">
    <property type="entry name" value="SDR_fam"/>
</dbReference>
<evidence type="ECO:0000256" key="4">
    <source>
        <dbReference type="PIRSR" id="PIRSR611284-2"/>
    </source>
</evidence>
<dbReference type="EC" id="1.1.1.100" evidence="5"/>
<dbReference type="PANTHER" id="PTHR42879:SF2">
    <property type="entry name" value="3-OXOACYL-[ACYL-CARRIER-PROTEIN] REDUCTASE FABG"/>
    <property type="match status" value="1"/>
</dbReference>
<dbReference type="PRINTS" id="PR00080">
    <property type="entry name" value="SDRFAMILY"/>
</dbReference>
<feature type="binding site" evidence="4">
    <location>
        <position position="188"/>
    </location>
    <ligand>
        <name>NADP(+)</name>
        <dbReference type="ChEBI" id="CHEBI:58349"/>
    </ligand>
</feature>
<feature type="active site" description="Proton acceptor" evidence="3">
    <location>
        <position position="155"/>
    </location>
</feature>
<dbReference type="KEGG" id="ebla:JGUZn3_03750"/>
<dbReference type="InterPro" id="IPR020904">
    <property type="entry name" value="Sc_DH/Rdtase_CS"/>
</dbReference>
<gene>
    <name evidence="7" type="primary">fabG_1</name>
    <name evidence="7" type="ORF">JGUZn3_03750</name>
</gene>
<dbReference type="GO" id="GO:0004316">
    <property type="term" value="F:3-oxoacyl-[acyl-carrier-protein] reductase (NADPH) activity"/>
    <property type="evidence" value="ECO:0007669"/>
    <property type="project" value="UniProtKB-UniRule"/>
</dbReference>
<dbReference type="CDD" id="cd05333">
    <property type="entry name" value="BKR_SDR_c"/>
    <property type="match status" value="1"/>
</dbReference>
<evidence type="ECO:0000256" key="3">
    <source>
        <dbReference type="PIRSR" id="PIRSR611284-1"/>
    </source>
</evidence>
<dbReference type="GO" id="GO:0006633">
    <property type="term" value="P:fatty acid biosynthetic process"/>
    <property type="evidence" value="ECO:0007669"/>
    <property type="project" value="UniProtKB-UniPathway"/>
</dbReference>
<dbReference type="NCBIfam" id="TIGR01830">
    <property type="entry name" value="3oxo_ACP_reduc"/>
    <property type="match status" value="1"/>
</dbReference>
<keyword evidence="5" id="KW-0275">Fatty acid biosynthesis</keyword>
<keyword evidence="2 5" id="KW-0560">Oxidoreductase</keyword>
<dbReference type="RefSeq" id="WP_203414065.1">
    <property type="nucleotide sequence ID" value="NZ_CP060244.1"/>
</dbReference>
<dbReference type="SMART" id="SM00822">
    <property type="entry name" value="PKS_KR"/>
    <property type="match status" value="1"/>
</dbReference>
<dbReference type="NCBIfam" id="NF009466">
    <property type="entry name" value="PRK12826.1-2"/>
    <property type="match status" value="1"/>
</dbReference>
<comment type="subunit">
    <text evidence="5">Homotetramer.</text>
</comment>
<name>A0A7H1NPB6_9PROT</name>
<feature type="domain" description="Ketoreductase" evidence="6">
    <location>
        <begin position="7"/>
        <end position="191"/>
    </location>
</feature>
<dbReference type="PANTHER" id="PTHR42879">
    <property type="entry name" value="3-OXOACYL-(ACYL-CARRIER-PROTEIN) REDUCTASE"/>
    <property type="match status" value="1"/>
</dbReference>
<dbReference type="Gene3D" id="3.40.50.720">
    <property type="entry name" value="NAD(P)-binding Rossmann-like Domain"/>
    <property type="match status" value="1"/>
</dbReference>
<reference evidence="7 8" key="1">
    <citation type="submission" date="2020-08" db="EMBL/GenBank/DDBJ databases">
        <title>Complete genome sequence of Entomobacter blattae G55GP.</title>
        <authorList>
            <person name="Poehlein A."/>
            <person name="Guzman J."/>
            <person name="Daniel R."/>
            <person name="Vilcinskas A."/>
        </authorList>
    </citation>
    <scope>NUCLEOTIDE SEQUENCE [LARGE SCALE GENOMIC DNA]</scope>
    <source>
        <strain evidence="7 8">G55GP</strain>
    </source>
</reference>
<organism evidence="7 8">
    <name type="scientific">Entomobacter blattae</name>
    <dbReference type="NCBI Taxonomy" id="2762277"/>
    <lineage>
        <taxon>Bacteria</taxon>
        <taxon>Pseudomonadati</taxon>
        <taxon>Pseudomonadota</taxon>
        <taxon>Alphaproteobacteria</taxon>
        <taxon>Acetobacterales</taxon>
        <taxon>Acetobacteraceae</taxon>
        <taxon>Entomobacter</taxon>
    </lineage>
</organism>
<evidence type="ECO:0000313" key="7">
    <source>
        <dbReference type="EMBL" id="QNT77626.1"/>
    </source>
</evidence>
<evidence type="ECO:0000259" key="6">
    <source>
        <dbReference type="SMART" id="SM00822"/>
    </source>
</evidence>
<keyword evidence="5" id="KW-0276">Fatty acid metabolism</keyword>
<dbReference type="AlphaFoldDB" id="A0A7H1NPB6"/>
<dbReference type="InterPro" id="IPR057326">
    <property type="entry name" value="KR_dom"/>
</dbReference>
<feature type="binding site" evidence="4">
    <location>
        <position position="90"/>
    </location>
    <ligand>
        <name>NADP(+)</name>
        <dbReference type="ChEBI" id="CHEBI:58349"/>
    </ligand>
</feature>
<keyword evidence="4 5" id="KW-0521">NADP</keyword>
<keyword evidence="8" id="KW-1185">Reference proteome</keyword>
<sequence>MFRLDGKLALVTGASGGIGAELARKLHAQGAEVVLSGSRQEVLAEIAASIGSERVHSLVADLSDKAAVETLIADAERLAHGRPLDILVNNAGITRDTLAIRMKDEDWAKVLEMDLSIPFYLSRSALKGMLKRRSGRIINIASIIGMTGNAGQANYAAAKAGMIGMSKSLAKEAGSRGVTVNVVAPGFIDTAMTQNLPEEYKKQLEVSIPLAKIGKPKDVAAAVVYLASEEAAWVTGSTLHVNGGMGMF</sequence>
<comment type="pathway">
    <text evidence="5">Lipid metabolism; fatty acid biosynthesis.</text>
</comment>
<evidence type="ECO:0000256" key="2">
    <source>
        <dbReference type="ARBA" id="ARBA00023002"/>
    </source>
</evidence>
<dbReference type="PRINTS" id="PR00081">
    <property type="entry name" value="GDHRDH"/>
</dbReference>
<dbReference type="InterPro" id="IPR036291">
    <property type="entry name" value="NAD(P)-bd_dom_sf"/>
</dbReference>
<evidence type="ECO:0000256" key="5">
    <source>
        <dbReference type="RuleBase" id="RU366074"/>
    </source>
</evidence>
<comment type="catalytic activity">
    <reaction evidence="5">
        <text>a (3R)-hydroxyacyl-[ACP] + NADP(+) = a 3-oxoacyl-[ACP] + NADPH + H(+)</text>
        <dbReference type="Rhea" id="RHEA:17397"/>
        <dbReference type="Rhea" id="RHEA-COMP:9916"/>
        <dbReference type="Rhea" id="RHEA-COMP:9945"/>
        <dbReference type="ChEBI" id="CHEBI:15378"/>
        <dbReference type="ChEBI" id="CHEBI:57783"/>
        <dbReference type="ChEBI" id="CHEBI:58349"/>
        <dbReference type="ChEBI" id="CHEBI:78776"/>
        <dbReference type="ChEBI" id="CHEBI:78827"/>
        <dbReference type="EC" id="1.1.1.100"/>
    </reaction>
</comment>
<dbReference type="InterPro" id="IPR050259">
    <property type="entry name" value="SDR"/>
</dbReference>
<keyword evidence="5" id="KW-0443">Lipid metabolism</keyword>
<feature type="binding site" evidence="4">
    <location>
        <begin position="155"/>
        <end position="159"/>
    </location>
    <ligand>
        <name>NADP(+)</name>
        <dbReference type="ChEBI" id="CHEBI:58349"/>
    </ligand>
</feature>
<comment type="similarity">
    <text evidence="1 5">Belongs to the short-chain dehydrogenases/reductases (SDR) family.</text>
</comment>
<dbReference type="GO" id="GO:0051287">
    <property type="term" value="F:NAD binding"/>
    <property type="evidence" value="ECO:0007669"/>
    <property type="project" value="UniProtKB-UniRule"/>
</dbReference>
<comment type="function">
    <text evidence="5">Catalyzes the NADPH-dependent reduction of beta-ketoacyl-ACP substrates to beta-hydroxyacyl-ACP products, the first reductive step in the elongation cycle of fatty acid biosynthesis.</text>
</comment>
<accession>A0A7H1NPB6</accession>
<evidence type="ECO:0000313" key="8">
    <source>
        <dbReference type="Proteomes" id="UP000516349"/>
    </source>
</evidence>
<dbReference type="PROSITE" id="PS00061">
    <property type="entry name" value="ADH_SHORT"/>
    <property type="match status" value="1"/>
</dbReference>
<dbReference type="EMBL" id="CP060244">
    <property type="protein sequence ID" value="QNT77626.1"/>
    <property type="molecule type" value="Genomic_DNA"/>
</dbReference>